<dbReference type="GeneID" id="25987776"/>
<feature type="region of interest" description="Disordered" evidence="2">
    <location>
        <begin position="307"/>
        <end position="388"/>
    </location>
</feature>
<dbReference type="RefSeq" id="XP_014178115.1">
    <property type="nucleotide sequence ID" value="XM_014322640.1"/>
</dbReference>
<dbReference type="EMBL" id="ALBS01000266">
    <property type="protein sequence ID" value="EJT47020.1"/>
    <property type="molecule type" value="Genomic_DNA"/>
</dbReference>
<feature type="compositionally biased region" description="Acidic residues" evidence="2">
    <location>
        <begin position="369"/>
        <end position="382"/>
    </location>
</feature>
<protein>
    <recommendedName>
        <fullName evidence="6">Endoplasmic reticulum junction formation protein lunapark</fullName>
    </recommendedName>
</protein>
<accession>J4U8Z7</accession>
<proteinExistence type="predicted"/>
<sequence>MGVFSWFSKSGSKGYEERLAKLASEIEAAKTHLSEVRLRERRFKLAINAYGIGLWAIWVGLWYFDQIPWGLVGWSSHGNEARAVGTAIVAAGPILLLSIIFTRIRISDETRLRLLLSKQRTAIDEIKKATNYDSTRKLIEQYDEAGGPQRGQQRGPQSAPNTPPSAGSGPSTPNNAQGSQPGVLNAPGPQGPQGPVGPDGTPRAPGHLAGGTPRPSTPVPIPPGMTPEQAHFLQTHMQAIQPILPTPEKKCASRGEQVRARVRRVLPAQRTGGKQAGMGAYAVDLPAYVGVVLWQLTPGCNHLNPSPLQRAAEAGDDDMFSTPGPIETPSKPVTLRSAPSPTPLRRRLAGQRAGPGSSRLSTEVFSAQDDSDEEGDSVDDAMDVDKDK</sequence>
<dbReference type="AlphaFoldDB" id="J4U8Z7"/>
<feature type="transmembrane region" description="Helical" evidence="3">
    <location>
        <begin position="45"/>
        <end position="64"/>
    </location>
</feature>
<feature type="compositionally biased region" description="Low complexity" evidence="2">
    <location>
        <begin position="146"/>
        <end position="174"/>
    </location>
</feature>
<keyword evidence="1" id="KW-0175">Coiled coil</keyword>
<reference evidence="4 5" key="1">
    <citation type="journal article" date="2012" name="Eukaryot. Cell">
        <title>Draft genome sequence of CBS 2479, the standard type strain of Trichosporon asahii.</title>
        <authorList>
            <person name="Yang R.Y."/>
            <person name="Li H.T."/>
            <person name="Zhu H."/>
            <person name="Zhou G.P."/>
            <person name="Wang M."/>
            <person name="Wang L."/>
        </authorList>
    </citation>
    <scope>NUCLEOTIDE SEQUENCE [LARGE SCALE GENOMIC DNA]</scope>
    <source>
        <strain evidence="5">ATCC 90039 / CBS 2479 / JCM 2466 / KCTC 7840 / NCYC 2677 / UAMH 7654</strain>
    </source>
</reference>
<evidence type="ECO:0000256" key="2">
    <source>
        <dbReference type="SAM" id="MobiDB-lite"/>
    </source>
</evidence>
<evidence type="ECO:0000256" key="3">
    <source>
        <dbReference type="SAM" id="Phobius"/>
    </source>
</evidence>
<comment type="caution">
    <text evidence="4">The sequence shown here is derived from an EMBL/GenBank/DDBJ whole genome shotgun (WGS) entry which is preliminary data.</text>
</comment>
<evidence type="ECO:0000256" key="1">
    <source>
        <dbReference type="SAM" id="Coils"/>
    </source>
</evidence>
<feature type="compositionally biased region" description="Pro residues" evidence="2">
    <location>
        <begin position="215"/>
        <end position="225"/>
    </location>
</feature>
<dbReference type="KEGG" id="tasa:A1Q1_04263"/>
<dbReference type="HOGENOM" id="CLU_043850_1_0_1"/>
<name>J4U8Z7_TRIAS</name>
<keyword evidence="3" id="KW-0812">Transmembrane</keyword>
<feature type="region of interest" description="Disordered" evidence="2">
    <location>
        <begin position="145"/>
        <end position="227"/>
    </location>
</feature>
<gene>
    <name evidence="4" type="ORF">A1Q1_04263</name>
</gene>
<evidence type="ECO:0000313" key="5">
    <source>
        <dbReference type="Proteomes" id="UP000002748"/>
    </source>
</evidence>
<evidence type="ECO:0000313" key="4">
    <source>
        <dbReference type="EMBL" id="EJT47020.1"/>
    </source>
</evidence>
<dbReference type="VEuPathDB" id="FungiDB:A1Q1_04263"/>
<organism evidence="4 5">
    <name type="scientific">Trichosporon asahii var. asahii (strain ATCC 90039 / CBS 2479 / JCM 2466 / KCTC 7840 / NBRC 103889/ NCYC 2677 / UAMH 7654)</name>
    <name type="common">Yeast</name>
    <dbReference type="NCBI Taxonomy" id="1186058"/>
    <lineage>
        <taxon>Eukaryota</taxon>
        <taxon>Fungi</taxon>
        <taxon>Dikarya</taxon>
        <taxon>Basidiomycota</taxon>
        <taxon>Agaricomycotina</taxon>
        <taxon>Tremellomycetes</taxon>
        <taxon>Trichosporonales</taxon>
        <taxon>Trichosporonaceae</taxon>
        <taxon>Trichosporon</taxon>
    </lineage>
</organism>
<dbReference type="Proteomes" id="UP000002748">
    <property type="component" value="Unassembled WGS sequence"/>
</dbReference>
<feature type="coiled-coil region" evidence="1">
    <location>
        <begin position="12"/>
        <end position="39"/>
    </location>
</feature>
<keyword evidence="3" id="KW-0472">Membrane</keyword>
<evidence type="ECO:0008006" key="6">
    <source>
        <dbReference type="Google" id="ProtNLM"/>
    </source>
</evidence>
<keyword evidence="3" id="KW-1133">Transmembrane helix</keyword>
<dbReference type="OrthoDB" id="1725934at2759"/>
<feature type="transmembrane region" description="Helical" evidence="3">
    <location>
        <begin position="84"/>
        <end position="104"/>
    </location>
</feature>